<evidence type="ECO:0000256" key="3">
    <source>
        <dbReference type="ARBA" id="ARBA00023180"/>
    </source>
</evidence>
<evidence type="ECO:0000256" key="1">
    <source>
        <dbReference type="ARBA" id="ARBA00022729"/>
    </source>
</evidence>
<feature type="repeat" description="FG-GAP" evidence="4">
    <location>
        <begin position="498"/>
        <end position="549"/>
    </location>
</feature>
<dbReference type="SUPFAM" id="SSF82171">
    <property type="entry name" value="DPP6 N-terminal domain-like"/>
    <property type="match status" value="1"/>
</dbReference>
<dbReference type="InterPro" id="IPR013517">
    <property type="entry name" value="FG-GAP"/>
</dbReference>
<evidence type="ECO:0000256" key="5">
    <source>
        <dbReference type="SAM" id="SignalP"/>
    </source>
</evidence>
<feature type="repeat" description="FG-GAP" evidence="4">
    <location>
        <begin position="439"/>
        <end position="495"/>
    </location>
</feature>
<keyword evidence="2" id="KW-0677">Repeat</keyword>
<keyword evidence="3" id="KW-0325">Glycoprotein</keyword>
<feature type="chain" id="PRO_5031176989" evidence="5">
    <location>
        <begin position="25"/>
        <end position="821"/>
    </location>
</feature>
<feature type="repeat" description="FG-GAP" evidence="4">
    <location>
        <begin position="608"/>
        <end position="666"/>
    </location>
</feature>
<reference evidence="6" key="1">
    <citation type="submission" date="2021-01" db="EMBL/GenBank/DDBJ databases">
        <authorList>
            <person name="Corre E."/>
            <person name="Pelletier E."/>
            <person name="Niang G."/>
            <person name="Scheremetjew M."/>
            <person name="Finn R."/>
            <person name="Kale V."/>
            <person name="Holt S."/>
            <person name="Cochrane G."/>
            <person name="Meng A."/>
            <person name="Brown T."/>
            <person name="Cohen L."/>
        </authorList>
    </citation>
    <scope>NUCLEOTIDE SEQUENCE</scope>
    <source>
        <strain evidence="6">NIES-2562</strain>
    </source>
</reference>
<dbReference type="EMBL" id="HBIB01047635">
    <property type="protein sequence ID" value="CAE0268991.1"/>
    <property type="molecule type" value="Transcribed_RNA"/>
</dbReference>
<name>A0A7S3GK76_9EUKA</name>
<dbReference type="Pfam" id="PF14312">
    <property type="entry name" value="FG-GAP_2"/>
    <property type="match status" value="2"/>
</dbReference>
<sequence>MAPSSTAYLAIIAALLALASTAHAIQPTTAMEYEIPFDVIVHNTVNATQLVLSRPFIFTPDNTSGLSEDSIEVTVSAACDHFVCSSKGACTAEARAAFIAALIADASLGAVPSLIQTAVSSQMTAMSVNWITGSCECKDTALSGFCQERDNCGVVGGDGSSCCPDFSQAQSDGTCVCQGSLVMKTATIYFGASTYSKEICCQDDGNLQLYCANSTAAYSTCHCSFPCLTTQQYLSELNECSAPVCAVGGCPSSLAWWWEIQSISGPSQDYHFGDTVKLSSDGQYLAVGGHDSTYAAQSGAIKTYIDDGSYSFYEAYTLYDSSSPVAGELLGSGGKSIAYASPYDTYLLAGAPHDNSTAEPYAQSGCVHVYVSYSGYFSELYTLLPFDGSDGDLFGSTIVASADGMTVLIGAPGDSDGGSGSGGVYYYTYNSSSSTYEFAQKMVPMELTPSGQLGSSLAFGDTTGMIAMGAPGDDGVATDAGAVYVYTTAANYTVTFLQKLVADDASSGDSFGAAVAISIDGDILVVGAPFAGAVGAVYTFYWKLEDYQQLQKLQPSNGADLGFGSALRMSADGMVMVVGAEGQEGMTDVSGAAYIYGYSASGTYVMQKRASTDSCNVPDRSRFGSSLDVSADGTTVVVGATGESTIAGLSTGAVYLYKQMLFPISLYGSYPLFSGSDNDNFTTVHLGMRFRVANKECTSVNIGSNSYITFGPGSTLASGLNATSPPGPKLMIEANDYTMTSLERMDLSAGAVGLRYTGTNGDDDLVWEVVFASSGQLVIYIEKNDIGGGVSGLSDGTTFYRTFATSSGTVVQLSKEDLNNV</sequence>
<dbReference type="AlphaFoldDB" id="A0A7S3GK76"/>
<feature type="signal peptide" evidence="5">
    <location>
        <begin position="1"/>
        <end position="24"/>
    </location>
</feature>
<dbReference type="InterPro" id="IPR028994">
    <property type="entry name" value="Integrin_alpha_N"/>
</dbReference>
<keyword evidence="1 5" id="KW-0732">Signal</keyword>
<dbReference type="PROSITE" id="PS51470">
    <property type="entry name" value="FG_GAP"/>
    <property type="match status" value="4"/>
</dbReference>
<organism evidence="6">
    <name type="scientific">Palpitomonas bilix</name>
    <dbReference type="NCBI Taxonomy" id="652834"/>
    <lineage>
        <taxon>Eukaryota</taxon>
        <taxon>Eukaryota incertae sedis</taxon>
    </lineage>
</organism>
<evidence type="ECO:0000256" key="2">
    <source>
        <dbReference type="ARBA" id="ARBA00022737"/>
    </source>
</evidence>
<protein>
    <submittedName>
        <fullName evidence="6">Uncharacterized protein</fullName>
    </submittedName>
</protein>
<gene>
    <name evidence="6" type="ORF">PBIL07802_LOCUS31344</name>
</gene>
<dbReference type="InterPro" id="IPR013519">
    <property type="entry name" value="Int_alpha_beta-p"/>
</dbReference>
<evidence type="ECO:0000313" key="6">
    <source>
        <dbReference type="EMBL" id="CAE0268991.1"/>
    </source>
</evidence>
<feature type="repeat" description="FG-GAP" evidence="4">
    <location>
        <begin position="380"/>
        <end position="436"/>
    </location>
</feature>
<dbReference type="Gene3D" id="2.130.10.130">
    <property type="entry name" value="Integrin alpha, N-terminal"/>
    <property type="match status" value="2"/>
</dbReference>
<proteinExistence type="predicted"/>
<accession>A0A7S3GK76</accession>
<evidence type="ECO:0000256" key="4">
    <source>
        <dbReference type="PROSITE-ProRule" id="PRU00803"/>
    </source>
</evidence>
<dbReference type="PANTHER" id="PTHR36220:SF1">
    <property type="entry name" value="GAMMA TUBULIN COMPLEX COMPONENT C-TERMINAL DOMAIN-CONTAINING PROTEIN"/>
    <property type="match status" value="1"/>
</dbReference>
<dbReference type="SMART" id="SM00191">
    <property type="entry name" value="Int_alpha"/>
    <property type="match status" value="4"/>
</dbReference>
<dbReference type="PANTHER" id="PTHR36220">
    <property type="entry name" value="UNNAMED PRODUCT"/>
    <property type="match status" value="1"/>
</dbReference>